<evidence type="ECO:0000313" key="3">
    <source>
        <dbReference type="Proteomes" id="UP000004030"/>
    </source>
</evidence>
<dbReference type="KEGG" id="npn:JI59_04430"/>
<dbReference type="RefSeq" id="WP_007014012.1">
    <property type="nucleotide sequence ID" value="NZ_AGFM01000049.1"/>
</dbReference>
<dbReference type="STRING" id="1088721.JI59_04430"/>
<dbReference type="Pfam" id="PF16778">
    <property type="entry name" value="Phage_tail_APC"/>
    <property type="match status" value="1"/>
</dbReference>
<keyword evidence="3" id="KW-1185">Reference proteome</keyword>
<dbReference type="Proteomes" id="UP000004030">
    <property type="component" value="Unassembled WGS sequence"/>
</dbReference>
<dbReference type="eggNOG" id="ENOG5033D9N">
    <property type="taxonomic scope" value="Bacteria"/>
</dbReference>
<proteinExistence type="predicted"/>
<comment type="caution">
    <text evidence="2">The sequence shown here is derived from an EMBL/GenBank/DDBJ whole genome shotgun (WGS) entry which is preliminary data.</text>
</comment>
<protein>
    <submittedName>
        <fullName evidence="2">Putative phage tail fiber protein</fullName>
    </submittedName>
</protein>
<organism evidence="2 3">
    <name type="scientific">Novosphingobium pentaromativorans US6-1</name>
    <dbReference type="NCBI Taxonomy" id="1088721"/>
    <lineage>
        <taxon>Bacteria</taxon>
        <taxon>Pseudomonadati</taxon>
        <taxon>Pseudomonadota</taxon>
        <taxon>Alphaproteobacteria</taxon>
        <taxon>Sphingomonadales</taxon>
        <taxon>Sphingomonadaceae</taxon>
        <taxon>Novosphingobium</taxon>
    </lineage>
</organism>
<evidence type="ECO:0000259" key="1">
    <source>
        <dbReference type="Pfam" id="PF16778"/>
    </source>
</evidence>
<dbReference type="EMBL" id="AGFM01000049">
    <property type="protein sequence ID" value="EHJ59931.1"/>
    <property type="molecule type" value="Genomic_DNA"/>
</dbReference>
<dbReference type="InterPro" id="IPR031893">
    <property type="entry name" value="Phage_tail_APC"/>
</dbReference>
<name>G6EFI3_9SPHN</name>
<gene>
    <name evidence="2" type="ORF">NSU_3104</name>
</gene>
<sequence length="126" mass="13801">MKYFFSPESEALYLDTAGTIIPADAVELSAEEYAAVLEGQAQGQVIRPDADGRPVAVEYAATVAELFMTLRARRDALLRACDWTQMPDSPLADELRSDWAAYRQALRDLPETVTDPAAAEWPVAPA</sequence>
<evidence type="ECO:0000313" key="2">
    <source>
        <dbReference type="EMBL" id="EHJ59931.1"/>
    </source>
</evidence>
<accession>G6EFI3</accession>
<dbReference type="PATRIC" id="fig|1088721.3.peg.3062"/>
<dbReference type="Gene3D" id="6.10.140.1310">
    <property type="match status" value="1"/>
</dbReference>
<feature type="domain" description="Phage tail assembly chaperone-like" evidence="1">
    <location>
        <begin position="69"/>
        <end position="126"/>
    </location>
</feature>
<reference evidence="2 3" key="1">
    <citation type="journal article" date="2012" name="J. Bacteriol.">
        <title>Genome sequence of benzo(a)pyrene-degrading bacterium Novosphingobium pentaromativorans US6-1.</title>
        <authorList>
            <person name="Luo Y.R."/>
            <person name="Kang S.G."/>
            <person name="Kim S.J."/>
            <person name="Kim M.R."/>
            <person name="Li N."/>
            <person name="Lee J.H."/>
            <person name="Kwon K.K."/>
        </authorList>
    </citation>
    <scope>NUCLEOTIDE SEQUENCE [LARGE SCALE GENOMIC DNA]</scope>
    <source>
        <strain evidence="2 3">US6-1</strain>
    </source>
</reference>
<dbReference type="AlphaFoldDB" id="G6EFI3"/>